<gene>
    <name evidence="7" type="ORF">FYJ66_02360</name>
</gene>
<dbReference type="GO" id="GO:0016052">
    <property type="term" value="P:carbohydrate catabolic process"/>
    <property type="evidence" value="ECO:0007669"/>
    <property type="project" value="TreeGrafter"/>
</dbReference>
<dbReference type="InterPro" id="IPR018337">
    <property type="entry name" value="Cell_wall/Cho-bd_repeat"/>
</dbReference>
<evidence type="ECO:0000256" key="3">
    <source>
        <dbReference type="ARBA" id="ARBA00022801"/>
    </source>
</evidence>
<evidence type="ECO:0000256" key="2">
    <source>
        <dbReference type="ARBA" id="ARBA00022737"/>
    </source>
</evidence>
<dbReference type="GO" id="GO:0003796">
    <property type="term" value="F:lysozyme activity"/>
    <property type="evidence" value="ECO:0007669"/>
    <property type="project" value="InterPro"/>
</dbReference>
<evidence type="ECO:0000313" key="7">
    <source>
        <dbReference type="EMBL" id="MST68436.1"/>
    </source>
</evidence>
<reference evidence="7" key="1">
    <citation type="submission" date="2019-09" db="EMBL/GenBank/DDBJ databases">
        <title>In-depth cultivation of the pig gut microbiome towards novel bacterial diversity and tailored functional studies.</title>
        <authorList>
            <person name="Wylensek D."/>
            <person name="Hitch T.C.A."/>
            <person name="Clavel T."/>
        </authorList>
    </citation>
    <scope>NUCLEOTIDE SEQUENCE</scope>
    <source>
        <strain evidence="7">RF-744-FAT-WT-3</strain>
    </source>
</reference>
<evidence type="ECO:0000256" key="1">
    <source>
        <dbReference type="ARBA" id="ARBA00010646"/>
    </source>
</evidence>
<dbReference type="Pfam" id="PF01473">
    <property type="entry name" value="Choline_bind_1"/>
    <property type="match status" value="6"/>
</dbReference>
<evidence type="ECO:0000256" key="6">
    <source>
        <dbReference type="SAM" id="MobiDB-lite"/>
    </source>
</evidence>
<dbReference type="InterPro" id="IPR018077">
    <property type="entry name" value="Glyco_hydro_fam25_subgr"/>
</dbReference>
<dbReference type="PANTHER" id="PTHR34135:SF2">
    <property type="entry name" value="LYSOZYME"/>
    <property type="match status" value="1"/>
</dbReference>
<feature type="repeat" description="Cell wall-binding" evidence="5">
    <location>
        <begin position="252"/>
        <end position="271"/>
    </location>
</feature>
<dbReference type="Gene3D" id="3.20.20.80">
    <property type="entry name" value="Glycosidases"/>
    <property type="match status" value="1"/>
</dbReference>
<dbReference type="PANTHER" id="PTHR34135">
    <property type="entry name" value="LYSOZYME"/>
    <property type="match status" value="1"/>
</dbReference>
<dbReference type="GO" id="GO:0016998">
    <property type="term" value="P:cell wall macromolecule catabolic process"/>
    <property type="evidence" value="ECO:0007669"/>
    <property type="project" value="InterPro"/>
</dbReference>
<organism evidence="7">
    <name type="scientific">Baileyella intestinalis</name>
    <dbReference type="NCBI Taxonomy" id="2606709"/>
    <lineage>
        <taxon>Bacteria</taxon>
        <taxon>Bacillati</taxon>
        <taxon>Bacillota</taxon>
        <taxon>Clostridia</taxon>
        <taxon>Peptostreptococcales</taxon>
        <taxon>Anaerovoracaceae</taxon>
        <taxon>Baileyella</taxon>
    </lineage>
</organism>
<dbReference type="InterPro" id="IPR017853">
    <property type="entry name" value="GH"/>
</dbReference>
<dbReference type="RefSeq" id="WP_154571913.1">
    <property type="nucleotide sequence ID" value="NZ_VUNB01000002.1"/>
</dbReference>
<keyword evidence="3" id="KW-0378">Hydrolase</keyword>
<dbReference type="InterPro" id="IPR002053">
    <property type="entry name" value="Glyco_hydro_25"/>
</dbReference>
<evidence type="ECO:0008006" key="8">
    <source>
        <dbReference type="Google" id="ProtNLM"/>
    </source>
</evidence>
<feature type="region of interest" description="Disordered" evidence="6">
    <location>
        <begin position="67"/>
        <end position="107"/>
    </location>
</feature>
<dbReference type="CDD" id="cd06414">
    <property type="entry name" value="GH25_LytC-like"/>
    <property type="match status" value="1"/>
</dbReference>
<sequence>MAGNNRNKLISAFFIIAFTLCWCFIAGNALTYGDDSSTGGDISNQQISDGYLDESNTQEIAYSEARQEDSQALQDGQDSLSQDQETIQNDSVSRDDSPQADSLEETKDGIIVENGEKYYYKNDVLQNNRWILLDGKWMYAGTDGKLYRNTVLVINGKTYGFNDAGIMQTGVFYVGGKEYLADDSGALISNRWALDEKGWKYSGSEGQILTDQWIYYAGHWYYAKDDGYIYQNCLFEVNGCKYYAMSGGDIRQNGWILNDGKWYYANSGGDLVRNGWIFVYGLWYYAKEDCSIYQNCIFEVNGYKYYANSGGDIFQNRWILEDSKWYYANSDGDLVRNGWIFVYGLWYYAKEDCSIYQNCIFEVNGYKYYANSGGDIFQNRWILDEGKWYYAKPAGDIYQDALAYINGAYYCFDSSGKMLSGDFTWNGRHYLASESGAISNIVRGIDVSVFQGWIDWAAVAQDNVKFAFIRAGGRFGVSGTIYDDSRFDENMRGATSNGISAGAYFFTQAVNEQEAVEEANYLISHVRPYNVSMPLVIDTEYLANGRHNNLTAQQRTNVIKAFCQTIANSGYTPMIYGSTSWLNNQLIMSQLAQYKVWVAQYYHRVTYGGSYTCWQNTSSAHVNGIQGNVDNDYWYNI</sequence>
<accession>A0A6A8MAW3</accession>
<evidence type="ECO:0000256" key="5">
    <source>
        <dbReference type="PROSITE-ProRule" id="PRU00591"/>
    </source>
</evidence>
<keyword evidence="4" id="KW-0326">Glycosidase</keyword>
<dbReference type="Pfam" id="PF19127">
    <property type="entry name" value="Choline_bind_3"/>
    <property type="match status" value="1"/>
</dbReference>
<feature type="compositionally biased region" description="Low complexity" evidence="6">
    <location>
        <begin position="70"/>
        <end position="84"/>
    </location>
</feature>
<dbReference type="Pfam" id="PF01183">
    <property type="entry name" value="Glyco_hydro_25"/>
    <property type="match status" value="1"/>
</dbReference>
<comment type="caution">
    <text evidence="7">The sequence shown here is derived from an EMBL/GenBank/DDBJ whole genome shotgun (WGS) entry which is preliminary data.</text>
</comment>
<name>A0A6A8MAW3_9FIRM</name>
<evidence type="ECO:0000256" key="4">
    <source>
        <dbReference type="ARBA" id="ARBA00023295"/>
    </source>
</evidence>
<dbReference type="PROSITE" id="PS51170">
    <property type="entry name" value="CW"/>
    <property type="match status" value="1"/>
</dbReference>
<proteinExistence type="inferred from homology"/>
<dbReference type="SUPFAM" id="SSF51445">
    <property type="entry name" value="(Trans)glycosidases"/>
    <property type="match status" value="1"/>
</dbReference>
<dbReference type="EMBL" id="VUNB01000002">
    <property type="protein sequence ID" value="MST68436.1"/>
    <property type="molecule type" value="Genomic_DNA"/>
</dbReference>
<keyword evidence="2" id="KW-0677">Repeat</keyword>
<dbReference type="SUPFAM" id="SSF69360">
    <property type="entry name" value="Cell wall binding repeat"/>
    <property type="match status" value="2"/>
</dbReference>
<comment type="similarity">
    <text evidence="1">Belongs to the glycosyl hydrolase 25 family.</text>
</comment>
<dbReference type="AlphaFoldDB" id="A0A6A8MAW3"/>
<dbReference type="GO" id="GO:0009253">
    <property type="term" value="P:peptidoglycan catabolic process"/>
    <property type="evidence" value="ECO:0007669"/>
    <property type="project" value="InterPro"/>
</dbReference>
<dbReference type="PROSITE" id="PS51904">
    <property type="entry name" value="GLYCOSYL_HYDROL_F25_2"/>
    <property type="match status" value="1"/>
</dbReference>
<dbReference type="Gene3D" id="2.10.270.10">
    <property type="entry name" value="Cholin Binding"/>
    <property type="match status" value="5"/>
</dbReference>
<protein>
    <recommendedName>
        <fullName evidence="8">Lysozyme</fullName>
    </recommendedName>
</protein>
<dbReference type="SMART" id="SM00641">
    <property type="entry name" value="Glyco_25"/>
    <property type="match status" value="1"/>
</dbReference>